<dbReference type="Proteomes" id="UP000620124">
    <property type="component" value="Unassembled WGS sequence"/>
</dbReference>
<feature type="transmembrane region" description="Helical" evidence="1">
    <location>
        <begin position="80"/>
        <end position="106"/>
    </location>
</feature>
<accession>A0A8H6YL36</accession>
<comment type="caution">
    <text evidence="3">The sequence shown here is derived from an EMBL/GenBank/DDBJ whole genome shotgun (WGS) entry which is preliminary data.</text>
</comment>
<evidence type="ECO:0000259" key="2">
    <source>
        <dbReference type="Pfam" id="PF20152"/>
    </source>
</evidence>
<evidence type="ECO:0000256" key="1">
    <source>
        <dbReference type="SAM" id="Phobius"/>
    </source>
</evidence>
<name>A0A8H6YL36_9AGAR</name>
<feature type="transmembrane region" description="Helical" evidence="1">
    <location>
        <begin position="118"/>
        <end position="144"/>
    </location>
</feature>
<keyword evidence="1" id="KW-0812">Transmembrane</keyword>
<dbReference type="Pfam" id="PF20152">
    <property type="entry name" value="DUF6534"/>
    <property type="match status" value="1"/>
</dbReference>
<keyword evidence="1" id="KW-0472">Membrane</keyword>
<dbReference type="PANTHER" id="PTHR40465">
    <property type="entry name" value="CHROMOSOME 1, WHOLE GENOME SHOTGUN SEQUENCE"/>
    <property type="match status" value="1"/>
</dbReference>
<dbReference type="PANTHER" id="PTHR40465:SF1">
    <property type="entry name" value="DUF6534 DOMAIN-CONTAINING PROTEIN"/>
    <property type="match status" value="1"/>
</dbReference>
<feature type="domain" description="DUF6534" evidence="2">
    <location>
        <begin position="166"/>
        <end position="250"/>
    </location>
</feature>
<evidence type="ECO:0000313" key="3">
    <source>
        <dbReference type="EMBL" id="KAF7360577.1"/>
    </source>
</evidence>
<dbReference type="EMBL" id="JACAZI010000005">
    <property type="protein sequence ID" value="KAF7360577.1"/>
    <property type="molecule type" value="Genomic_DNA"/>
</dbReference>
<feature type="transmembrane region" description="Helical" evidence="1">
    <location>
        <begin position="156"/>
        <end position="180"/>
    </location>
</feature>
<keyword evidence="4" id="KW-1185">Reference proteome</keyword>
<sequence>MAIDRSTGVYYLGIIFNTFLYGLVLGQFFDLFQLKIQRSSLDPKDRAIVYSLLFLDTIHSIVEIYAVWQTGVINYGNLGIWASVSWTIPFTAVATSVAAIITQIFLAFRVYSFTQSKILLGIICLASTLGLVFGCIAGVMSGIIQQVANFGPLVPFVVLWLAFQSLSDFIITASLVIALVRSRTGFRKTDRVISRLIQGAIETGTITSLFALGDLFSFVFFRNTNLYAMFAFPIGRIYTNTLLHTLNAREELRNLTGSIVDCDSESNAGAIRRLQEQSRMVPSGEVEMVRVPGDRAHSSSTGDLSVRLETVVEFRDEPAKEQKHGISFAFV</sequence>
<feature type="transmembrane region" description="Helical" evidence="1">
    <location>
        <begin position="200"/>
        <end position="221"/>
    </location>
</feature>
<proteinExistence type="predicted"/>
<feature type="transmembrane region" description="Helical" evidence="1">
    <location>
        <begin position="6"/>
        <end position="26"/>
    </location>
</feature>
<gene>
    <name evidence="3" type="ORF">MVEN_00789000</name>
</gene>
<evidence type="ECO:0000313" key="4">
    <source>
        <dbReference type="Proteomes" id="UP000620124"/>
    </source>
</evidence>
<dbReference type="OrthoDB" id="2562493at2759"/>
<reference evidence="3" key="1">
    <citation type="submission" date="2020-05" db="EMBL/GenBank/DDBJ databases">
        <title>Mycena genomes resolve the evolution of fungal bioluminescence.</title>
        <authorList>
            <person name="Tsai I.J."/>
        </authorList>
    </citation>
    <scope>NUCLEOTIDE SEQUENCE</scope>
    <source>
        <strain evidence="3">CCC161011</strain>
    </source>
</reference>
<keyword evidence="1" id="KW-1133">Transmembrane helix</keyword>
<organism evidence="3 4">
    <name type="scientific">Mycena venus</name>
    <dbReference type="NCBI Taxonomy" id="2733690"/>
    <lineage>
        <taxon>Eukaryota</taxon>
        <taxon>Fungi</taxon>
        <taxon>Dikarya</taxon>
        <taxon>Basidiomycota</taxon>
        <taxon>Agaricomycotina</taxon>
        <taxon>Agaricomycetes</taxon>
        <taxon>Agaricomycetidae</taxon>
        <taxon>Agaricales</taxon>
        <taxon>Marasmiineae</taxon>
        <taxon>Mycenaceae</taxon>
        <taxon>Mycena</taxon>
    </lineage>
</organism>
<dbReference type="AlphaFoldDB" id="A0A8H6YL36"/>
<protein>
    <recommendedName>
        <fullName evidence="2">DUF6534 domain-containing protein</fullName>
    </recommendedName>
</protein>
<dbReference type="InterPro" id="IPR045339">
    <property type="entry name" value="DUF6534"/>
</dbReference>